<evidence type="ECO:0000313" key="8">
    <source>
        <dbReference type="Proteomes" id="UP000243884"/>
    </source>
</evidence>
<organism evidence="7 8">
    <name type="scientific">Aerococcus suis</name>
    <dbReference type="NCBI Taxonomy" id="371602"/>
    <lineage>
        <taxon>Bacteria</taxon>
        <taxon>Bacillati</taxon>
        <taxon>Bacillota</taxon>
        <taxon>Bacilli</taxon>
        <taxon>Lactobacillales</taxon>
        <taxon>Aerococcaceae</taxon>
        <taxon>Aerococcus</taxon>
    </lineage>
</organism>
<dbReference type="AlphaFoldDB" id="A0A1W1Y9T8"/>
<dbReference type="EMBL" id="FWXK01000002">
    <property type="protein sequence ID" value="SMC32903.1"/>
    <property type="molecule type" value="Genomic_DNA"/>
</dbReference>
<feature type="transmembrane region" description="Helical" evidence="6">
    <location>
        <begin position="74"/>
        <end position="94"/>
    </location>
</feature>
<feature type="transmembrane region" description="Helical" evidence="6">
    <location>
        <begin position="355"/>
        <end position="375"/>
    </location>
</feature>
<evidence type="ECO:0000313" key="7">
    <source>
        <dbReference type="EMBL" id="SMC32903.1"/>
    </source>
</evidence>
<protein>
    <submittedName>
        <fullName evidence="7">Uncharacterized membrane protein YfcC, ion transporter superfamily</fullName>
    </submittedName>
</protein>
<dbReference type="GO" id="GO:0005886">
    <property type="term" value="C:plasma membrane"/>
    <property type="evidence" value="ECO:0007669"/>
    <property type="project" value="UniProtKB-SubCell"/>
</dbReference>
<evidence type="ECO:0000256" key="1">
    <source>
        <dbReference type="ARBA" id="ARBA00004651"/>
    </source>
</evidence>
<keyword evidence="4 6" id="KW-1133">Transmembrane helix</keyword>
<keyword evidence="3 6" id="KW-0812">Transmembrane</keyword>
<dbReference type="RefSeq" id="WP_084098174.1">
    <property type="nucleotide sequence ID" value="NZ_FWXK01000002.1"/>
</dbReference>
<keyword evidence="8" id="KW-1185">Reference proteome</keyword>
<feature type="transmembrane region" description="Helical" evidence="6">
    <location>
        <begin position="198"/>
        <end position="217"/>
    </location>
</feature>
<name>A0A1W1Y9T8_9LACT</name>
<proteinExistence type="predicted"/>
<reference evidence="8" key="1">
    <citation type="submission" date="2017-04" db="EMBL/GenBank/DDBJ databases">
        <authorList>
            <person name="Varghese N."/>
            <person name="Submissions S."/>
        </authorList>
    </citation>
    <scope>NUCLEOTIDE SEQUENCE [LARGE SCALE GENOMIC DNA]</scope>
    <source>
        <strain evidence="8">DSM 21500</strain>
    </source>
</reference>
<dbReference type="InterPro" id="IPR051679">
    <property type="entry name" value="DASS-Related_Transporters"/>
</dbReference>
<evidence type="ECO:0000256" key="2">
    <source>
        <dbReference type="ARBA" id="ARBA00022475"/>
    </source>
</evidence>
<dbReference type="InterPro" id="IPR018385">
    <property type="entry name" value="C4_dicarb_anaerob_car-like"/>
</dbReference>
<dbReference type="PANTHER" id="PTHR43652">
    <property type="entry name" value="BASIC AMINO ACID ANTIPORTER YFCC-RELATED"/>
    <property type="match status" value="1"/>
</dbReference>
<feature type="transmembrane region" description="Helical" evidence="6">
    <location>
        <begin position="162"/>
        <end position="178"/>
    </location>
</feature>
<dbReference type="PANTHER" id="PTHR43652:SF2">
    <property type="entry name" value="BASIC AMINO ACID ANTIPORTER YFCC-RELATED"/>
    <property type="match status" value="1"/>
</dbReference>
<feature type="transmembrane region" description="Helical" evidence="6">
    <location>
        <begin position="139"/>
        <end position="155"/>
    </location>
</feature>
<evidence type="ECO:0000256" key="4">
    <source>
        <dbReference type="ARBA" id="ARBA00022989"/>
    </source>
</evidence>
<feature type="transmembrane region" description="Helical" evidence="6">
    <location>
        <begin position="115"/>
        <end position="133"/>
    </location>
</feature>
<feature type="transmembrane region" description="Helical" evidence="6">
    <location>
        <begin position="286"/>
        <end position="303"/>
    </location>
</feature>
<sequence length="468" mass="50538">MSEKKKKFKMPSALVILFFLLLFVTVLTYIVPAGKFGTLTLETGQEVADPNQFNFVDQNPVGFLGFWSAFPKGMVDAATVIAFTLIISGSLEVIKKTGVIDIAIYNLSQRFANNGVWVIPILMFVLGAIATFIGTEELSMVYIPIILPLMISLGFNNLTATAVVILSTHIVGVMSSMTNPFNVGVSHQITGLPMFSGVWLRGILFIVLFIICTIYTMRYAKSIQTDPEAATKEAVRIGALKESEANTDDTHEMSKQQKWVGIVAIVLFAVILALVIIQGWGMIEMAGAFVLLGTVAGLVGGMGGDDIVDGFVDGAIGVMSGSILIGVATGISVIMQEAKILDTIVYYFGNFLQNLPLMLSALAIFIFIALFAFFVPSGSGKAVVTMPIISPLARMVGLNQQVSVLGYVLGDGVAKPFYPTSGTFMATLDISKVKWQDWAKFYIPLMIILAIVSIIFIIVAQLINYGPF</sequence>
<keyword evidence="2" id="KW-1003">Cell membrane</keyword>
<comment type="subcellular location">
    <subcellularLocation>
        <location evidence="1">Cell membrane</location>
        <topology evidence="1">Multi-pass membrane protein</topology>
    </subcellularLocation>
</comment>
<gene>
    <name evidence="7" type="ORF">SAMN04487984_0491</name>
</gene>
<dbReference type="Pfam" id="PF03606">
    <property type="entry name" value="DcuC"/>
    <property type="match status" value="1"/>
</dbReference>
<feature type="transmembrane region" description="Helical" evidence="6">
    <location>
        <begin position="441"/>
        <end position="463"/>
    </location>
</feature>
<evidence type="ECO:0000256" key="5">
    <source>
        <dbReference type="ARBA" id="ARBA00023136"/>
    </source>
</evidence>
<keyword evidence="5 6" id="KW-0472">Membrane</keyword>
<feature type="transmembrane region" description="Helical" evidence="6">
    <location>
        <begin position="259"/>
        <end position="280"/>
    </location>
</feature>
<dbReference type="STRING" id="371602.SAMN04487984_0491"/>
<evidence type="ECO:0000256" key="6">
    <source>
        <dbReference type="SAM" id="Phobius"/>
    </source>
</evidence>
<dbReference type="Proteomes" id="UP000243884">
    <property type="component" value="Unassembled WGS sequence"/>
</dbReference>
<feature type="transmembrane region" description="Helical" evidence="6">
    <location>
        <begin position="315"/>
        <end position="335"/>
    </location>
</feature>
<evidence type="ECO:0000256" key="3">
    <source>
        <dbReference type="ARBA" id="ARBA00022692"/>
    </source>
</evidence>
<accession>A0A1W1Y9T8</accession>
<dbReference type="OrthoDB" id="255482at2"/>